<accession>A0A2S6C4R7</accession>
<proteinExistence type="predicted"/>
<dbReference type="EMBL" id="PNEN01000557">
    <property type="protein sequence ID" value="PPJ54728.1"/>
    <property type="molecule type" value="Genomic_DNA"/>
</dbReference>
<evidence type="ECO:0000313" key="3">
    <source>
        <dbReference type="Proteomes" id="UP000237631"/>
    </source>
</evidence>
<dbReference type="Proteomes" id="UP000237631">
    <property type="component" value="Unassembled WGS sequence"/>
</dbReference>
<sequence length="119" mass="13110">MPPRFNPNAQGPTAEISAEEAQEFTTPVSKSKKCAEKLALLNSKKQLALGADGKTSQIERQRRNHQGLCFYCGYHSAKEQCRLLKQKNAAAAIKAAKDAGRAETAPVVKEKQNENEIRK</sequence>
<evidence type="ECO:0000256" key="1">
    <source>
        <dbReference type="SAM" id="MobiDB-lite"/>
    </source>
</evidence>
<name>A0A2S6C4R7_9PEZI</name>
<reference evidence="3" key="1">
    <citation type="journal article" date="2017" name="bioRxiv">
        <title>Conservation of a gene cluster reveals novel cercosporin biosynthetic mechanisms and extends production to the genus Colletotrichum.</title>
        <authorList>
            <person name="de Jonge R."/>
            <person name="Ebert M.K."/>
            <person name="Huitt-Roehl C.R."/>
            <person name="Pal P."/>
            <person name="Suttle J.C."/>
            <person name="Spanner R.E."/>
            <person name="Neubauer J.D."/>
            <person name="Jurick W.M.II."/>
            <person name="Stott K.A."/>
            <person name="Secor G.A."/>
            <person name="Thomma B.P.H.J."/>
            <person name="Van de Peer Y."/>
            <person name="Townsend C.A."/>
            <person name="Bolton M.D."/>
        </authorList>
    </citation>
    <scope>NUCLEOTIDE SEQUENCE [LARGE SCALE GENOMIC DNA]</scope>
    <source>
        <strain evidence="3">CBS538.71</strain>
    </source>
</reference>
<organism evidence="2 3">
    <name type="scientific">Cercospora berteroae</name>
    <dbReference type="NCBI Taxonomy" id="357750"/>
    <lineage>
        <taxon>Eukaryota</taxon>
        <taxon>Fungi</taxon>
        <taxon>Dikarya</taxon>
        <taxon>Ascomycota</taxon>
        <taxon>Pezizomycotina</taxon>
        <taxon>Dothideomycetes</taxon>
        <taxon>Dothideomycetidae</taxon>
        <taxon>Mycosphaerellales</taxon>
        <taxon>Mycosphaerellaceae</taxon>
        <taxon>Cercospora</taxon>
    </lineage>
</organism>
<dbReference type="OrthoDB" id="3649864at2759"/>
<feature type="region of interest" description="Disordered" evidence="1">
    <location>
        <begin position="1"/>
        <end position="24"/>
    </location>
</feature>
<dbReference type="AlphaFoldDB" id="A0A2S6C4R7"/>
<feature type="region of interest" description="Disordered" evidence="1">
    <location>
        <begin position="97"/>
        <end position="119"/>
    </location>
</feature>
<feature type="compositionally biased region" description="Basic and acidic residues" evidence="1">
    <location>
        <begin position="108"/>
        <end position="119"/>
    </location>
</feature>
<keyword evidence="3" id="KW-1185">Reference proteome</keyword>
<evidence type="ECO:0000313" key="2">
    <source>
        <dbReference type="EMBL" id="PPJ54728.1"/>
    </source>
</evidence>
<comment type="caution">
    <text evidence="2">The sequence shown here is derived from an EMBL/GenBank/DDBJ whole genome shotgun (WGS) entry which is preliminary data.</text>
</comment>
<protein>
    <submittedName>
        <fullName evidence="2">Uncharacterized protein</fullName>
    </submittedName>
</protein>
<gene>
    <name evidence="2" type="ORF">CBER1_06852</name>
</gene>